<keyword evidence="1" id="KW-0812">Transmembrane</keyword>
<accession>X0XP98</accession>
<organism evidence="2">
    <name type="scientific">marine sediment metagenome</name>
    <dbReference type="NCBI Taxonomy" id="412755"/>
    <lineage>
        <taxon>unclassified sequences</taxon>
        <taxon>metagenomes</taxon>
        <taxon>ecological metagenomes</taxon>
    </lineage>
</organism>
<comment type="caution">
    <text evidence="2">The sequence shown here is derived from an EMBL/GenBank/DDBJ whole genome shotgun (WGS) entry which is preliminary data.</text>
</comment>
<keyword evidence="1" id="KW-1133">Transmembrane helix</keyword>
<feature type="transmembrane region" description="Helical" evidence="1">
    <location>
        <begin position="64"/>
        <end position="91"/>
    </location>
</feature>
<proteinExistence type="predicted"/>
<dbReference type="EMBL" id="BARS01055366">
    <property type="protein sequence ID" value="GAG44979.1"/>
    <property type="molecule type" value="Genomic_DNA"/>
</dbReference>
<feature type="transmembrane region" description="Helical" evidence="1">
    <location>
        <begin position="21"/>
        <end position="44"/>
    </location>
</feature>
<feature type="non-terminal residue" evidence="2">
    <location>
        <position position="98"/>
    </location>
</feature>
<keyword evidence="1" id="KW-0472">Membrane</keyword>
<sequence>MSEVKLGEVKGVRTVKSQLTIKIAGGAIFGALSAVVAFVISPIINASKISALWGMALFDPTSWIWIICFLIFGPLAGVISSVIGSFGLLIIDLNPIGP</sequence>
<protein>
    <submittedName>
        <fullName evidence="2">Uncharacterized protein</fullName>
    </submittedName>
</protein>
<name>X0XP98_9ZZZZ</name>
<dbReference type="AlphaFoldDB" id="X0XP98"/>
<dbReference type="Gene3D" id="1.10.1760.20">
    <property type="match status" value="1"/>
</dbReference>
<reference evidence="2" key="1">
    <citation type="journal article" date="2014" name="Front. Microbiol.">
        <title>High frequency of phylogenetically diverse reductive dehalogenase-homologous genes in deep subseafloor sedimentary metagenomes.</title>
        <authorList>
            <person name="Kawai M."/>
            <person name="Futagami T."/>
            <person name="Toyoda A."/>
            <person name="Takaki Y."/>
            <person name="Nishi S."/>
            <person name="Hori S."/>
            <person name="Arai W."/>
            <person name="Tsubouchi T."/>
            <person name="Morono Y."/>
            <person name="Uchiyama I."/>
            <person name="Ito T."/>
            <person name="Fujiyama A."/>
            <person name="Inagaki F."/>
            <person name="Takami H."/>
        </authorList>
    </citation>
    <scope>NUCLEOTIDE SEQUENCE</scope>
    <source>
        <strain evidence="2">Expedition CK06-06</strain>
    </source>
</reference>
<evidence type="ECO:0000313" key="2">
    <source>
        <dbReference type="EMBL" id="GAG44979.1"/>
    </source>
</evidence>
<evidence type="ECO:0000256" key="1">
    <source>
        <dbReference type="SAM" id="Phobius"/>
    </source>
</evidence>
<gene>
    <name evidence="2" type="ORF">S01H1_81757</name>
</gene>